<proteinExistence type="inferred from homology"/>
<dbReference type="GO" id="GO:0015501">
    <property type="term" value="F:glutamate:sodium symporter activity"/>
    <property type="evidence" value="ECO:0007669"/>
    <property type="project" value="TreeGrafter"/>
</dbReference>
<dbReference type="PRINTS" id="PR00173">
    <property type="entry name" value="EDTRNSPORT"/>
</dbReference>
<evidence type="ECO:0000256" key="6">
    <source>
        <dbReference type="ARBA" id="ARBA00023136"/>
    </source>
</evidence>
<feature type="transmembrane region" description="Helical" evidence="7">
    <location>
        <begin position="220"/>
        <end position="242"/>
    </location>
</feature>
<comment type="caution">
    <text evidence="8">The sequence shown here is derived from an EMBL/GenBank/DDBJ whole genome shotgun (WGS) entry which is preliminary data.</text>
</comment>
<dbReference type="GO" id="GO:0005313">
    <property type="term" value="F:L-glutamate transmembrane transporter activity"/>
    <property type="evidence" value="ECO:0007669"/>
    <property type="project" value="TreeGrafter"/>
</dbReference>
<comment type="subcellular location">
    <subcellularLocation>
        <location evidence="1 7">Membrane</location>
        <topology evidence="1 7">Multi-pass membrane protein</topology>
    </subcellularLocation>
</comment>
<protein>
    <recommendedName>
        <fullName evidence="7">Amino acid transporter</fullName>
    </recommendedName>
</protein>
<dbReference type="PANTHER" id="PTHR11958:SF99">
    <property type="entry name" value="SODIUM-DEPENDENT EXCITATORY AMINO ACID TRANSPORTER GLT-6-RELATED"/>
    <property type="match status" value="1"/>
</dbReference>
<reference evidence="8 9" key="1">
    <citation type="submission" date="2015-04" db="EMBL/GenBank/DDBJ databases">
        <title>Lasius niger genome sequencing.</title>
        <authorList>
            <person name="Konorov E.A."/>
            <person name="Nikitin M.A."/>
            <person name="Kirill M.V."/>
            <person name="Chang P."/>
        </authorList>
    </citation>
    <scope>NUCLEOTIDE SEQUENCE [LARGE SCALE GENOMIC DNA]</scope>
    <source>
        <tissue evidence="8">Whole</tissue>
    </source>
</reference>
<dbReference type="Proteomes" id="UP000036403">
    <property type="component" value="Unassembled WGS sequence"/>
</dbReference>
<keyword evidence="7" id="KW-0769">Symport</keyword>
<keyword evidence="4 7" id="KW-0812">Transmembrane</keyword>
<feature type="transmembrane region" description="Helical" evidence="7">
    <location>
        <begin position="188"/>
        <end position="213"/>
    </location>
</feature>
<dbReference type="GO" id="GO:0005886">
    <property type="term" value="C:plasma membrane"/>
    <property type="evidence" value="ECO:0007669"/>
    <property type="project" value="TreeGrafter"/>
</dbReference>
<keyword evidence="9" id="KW-1185">Reference proteome</keyword>
<dbReference type="OrthoDB" id="5877963at2759"/>
<dbReference type="PANTHER" id="PTHR11958">
    <property type="entry name" value="SODIUM/DICARBOXYLATE SYMPORTER-RELATED"/>
    <property type="match status" value="1"/>
</dbReference>
<dbReference type="GO" id="GO:0015175">
    <property type="term" value="F:neutral L-amino acid transmembrane transporter activity"/>
    <property type="evidence" value="ECO:0007669"/>
    <property type="project" value="TreeGrafter"/>
</dbReference>
<dbReference type="InterPro" id="IPR001991">
    <property type="entry name" value="Na-dicarboxylate_symporter"/>
</dbReference>
<evidence type="ECO:0000256" key="3">
    <source>
        <dbReference type="ARBA" id="ARBA00022448"/>
    </source>
</evidence>
<dbReference type="InterPro" id="IPR050746">
    <property type="entry name" value="DAACS"/>
</dbReference>
<dbReference type="Gene3D" id="1.10.3860.10">
    <property type="entry name" value="Sodium:dicarboxylate symporter"/>
    <property type="match status" value="2"/>
</dbReference>
<name>A0A0J7KSK6_LASNI</name>
<gene>
    <name evidence="8" type="ORF">RF55_6522</name>
</gene>
<comment type="similarity">
    <text evidence="2 7">Belongs to the dicarboxylate/amino acid:cation symporter (DAACS) (TC 2.A.23) family.</text>
</comment>
<feature type="transmembrane region" description="Helical" evidence="7">
    <location>
        <begin position="117"/>
        <end position="134"/>
    </location>
</feature>
<evidence type="ECO:0000256" key="2">
    <source>
        <dbReference type="ARBA" id="ARBA00006148"/>
    </source>
</evidence>
<keyword evidence="3 7" id="KW-0813">Transport</keyword>
<feature type="transmembrane region" description="Helical" evidence="7">
    <location>
        <begin position="17"/>
        <end position="38"/>
    </location>
</feature>
<evidence type="ECO:0000256" key="1">
    <source>
        <dbReference type="ARBA" id="ARBA00004141"/>
    </source>
</evidence>
<dbReference type="EMBL" id="LBMM01003560">
    <property type="protein sequence ID" value="KMQ93382.1"/>
    <property type="molecule type" value="Genomic_DNA"/>
</dbReference>
<evidence type="ECO:0000256" key="5">
    <source>
        <dbReference type="ARBA" id="ARBA00022989"/>
    </source>
</evidence>
<feature type="transmembrane region" description="Helical" evidence="7">
    <location>
        <begin position="146"/>
        <end position="168"/>
    </location>
</feature>
<dbReference type="InterPro" id="IPR036458">
    <property type="entry name" value="Na:dicarbo_symporter_sf"/>
</dbReference>
<accession>A0A0J7KSK6</accession>
<dbReference type="AlphaFoldDB" id="A0A0J7KSK6"/>
<keyword evidence="6 7" id="KW-0472">Membrane</keyword>
<sequence>MAQLDVQRSGRIGIRALTYYSVTTILAAIVGIAMVLMIHPGDPKIKTTVTAMVKAEETKVSTVDAILDIIRNMMPENLVQACFQQVQTSYVKKKVLVIGSNQSEYILESTLVYKDGTNVMGMIVFCIIFGVLAGQIGPRGKLMVDFFVVLNEIIMKLVSIVVICAATLPITFRCLEENNKIDPRVTRFVVAVGATVNMDGTALYEAVAAIFIAQLNGISLGFVEVITVSLTATLASVGAASIPSAALVTMLLVLTALGLPTNDISLLFAIDWMLDRIRTSINVLGDGYGAGIVYHLSKAELDKMDEERRLEGLEIGKPLETVIEGCQREETVTHEQTSETKI</sequence>
<keyword evidence="5 7" id="KW-1133">Transmembrane helix</keyword>
<dbReference type="SUPFAM" id="SSF118215">
    <property type="entry name" value="Proton glutamate symport protein"/>
    <property type="match status" value="1"/>
</dbReference>
<evidence type="ECO:0000313" key="9">
    <source>
        <dbReference type="Proteomes" id="UP000036403"/>
    </source>
</evidence>
<dbReference type="Pfam" id="PF00375">
    <property type="entry name" value="SDF"/>
    <property type="match status" value="2"/>
</dbReference>
<dbReference type="PaxDb" id="67767-A0A0J7KSK6"/>
<dbReference type="STRING" id="67767.A0A0J7KSK6"/>
<evidence type="ECO:0000256" key="7">
    <source>
        <dbReference type="RuleBase" id="RU361216"/>
    </source>
</evidence>
<evidence type="ECO:0000256" key="4">
    <source>
        <dbReference type="ARBA" id="ARBA00022692"/>
    </source>
</evidence>
<feature type="transmembrane region" description="Helical" evidence="7">
    <location>
        <begin position="248"/>
        <end position="270"/>
    </location>
</feature>
<organism evidence="8 9">
    <name type="scientific">Lasius niger</name>
    <name type="common">Black garden ant</name>
    <dbReference type="NCBI Taxonomy" id="67767"/>
    <lineage>
        <taxon>Eukaryota</taxon>
        <taxon>Metazoa</taxon>
        <taxon>Ecdysozoa</taxon>
        <taxon>Arthropoda</taxon>
        <taxon>Hexapoda</taxon>
        <taxon>Insecta</taxon>
        <taxon>Pterygota</taxon>
        <taxon>Neoptera</taxon>
        <taxon>Endopterygota</taxon>
        <taxon>Hymenoptera</taxon>
        <taxon>Apocrita</taxon>
        <taxon>Aculeata</taxon>
        <taxon>Formicoidea</taxon>
        <taxon>Formicidae</taxon>
        <taxon>Formicinae</taxon>
        <taxon>Lasius</taxon>
        <taxon>Lasius</taxon>
    </lineage>
</organism>
<evidence type="ECO:0000313" key="8">
    <source>
        <dbReference type="EMBL" id="KMQ93382.1"/>
    </source>
</evidence>